<organism evidence="2 3">
    <name type="scientific">Microctonus hyperodae</name>
    <name type="common">Parasitoid wasp</name>
    <dbReference type="NCBI Taxonomy" id="165561"/>
    <lineage>
        <taxon>Eukaryota</taxon>
        <taxon>Metazoa</taxon>
        <taxon>Ecdysozoa</taxon>
        <taxon>Arthropoda</taxon>
        <taxon>Hexapoda</taxon>
        <taxon>Insecta</taxon>
        <taxon>Pterygota</taxon>
        <taxon>Neoptera</taxon>
        <taxon>Endopterygota</taxon>
        <taxon>Hymenoptera</taxon>
        <taxon>Apocrita</taxon>
        <taxon>Ichneumonoidea</taxon>
        <taxon>Braconidae</taxon>
        <taxon>Euphorinae</taxon>
        <taxon>Microctonus</taxon>
    </lineage>
</organism>
<evidence type="ECO:0008006" key="4">
    <source>
        <dbReference type="Google" id="ProtNLM"/>
    </source>
</evidence>
<dbReference type="InterPro" id="IPR036397">
    <property type="entry name" value="RNaseH_sf"/>
</dbReference>
<dbReference type="InterPro" id="IPR012337">
    <property type="entry name" value="RNaseH-like_sf"/>
</dbReference>
<dbReference type="EMBL" id="JAQQBR010001833">
    <property type="protein sequence ID" value="KAK0162395.1"/>
    <property type="molecule type" value="Genomic_DNA"/>
</dbReference>
<evidence type="ECO:0000313" key="3">
    <source>
        <dbReference type="Proteomes" id="UP001168972"/>
    </source>
</evidence>
<dbReference type="AlphaFoldDB" id="A0AA39F3S6"/>
<accession>A0AA39F3S6</accession>
<keyword evidence="3" id="KW-1185">Reference proteome</keyword>
<name>A0AA39F3S6_MICHY</name>
<feature type="region of interest" description="Disordered" evidence="1">
    <location>
        <begin position="179"/>
        <end position="200"/>
    </location>
</feature>
<dbReference type="Proteomes" id="UP001168972">
    <property type="component" value="Unassembled WGS sequence"/>
</dbReference>
<gene>
    <name evidence="2" type="ORF">PV327_006175</name>
</gene>
<reference evidence="2" key="2">
    <citation type="submission" date="2023-03" db="EMBL/GenBank/DDBJ databases">
        <authorList>
            <person name="Inwood S.N."/>
            <person name="Skelly J.G."/>
            <person name="Guhlin J."/>
            <person name="Harrop T.W.R."/>
            <person name="Goldson S.G."/>
            <person name="Dearden P.K."/>
        </authorList>
    </citation>
    <scope>NUCLEOTIDE SEQUENCE</scope>
    <source>
        <strain evidence="2">Lincoln</strain>
        <tissue evidence="2">Whole body</tissue>
    </source>
</reference>
<comment type="caution">
    <text evidence="2">The sequence shown here is derived from an EMBL/GenBank/DDBJ whole genome shotgun (WGS) entry which is preliminary data.</text>
</comment>
<protein>
    <recommendedName>
        <fullName evidence="4">RNase H type-1 domain-containing protein</fullName>
    </recommendedName>
</protein>
<evidence type="ECO:0000256" key="1">
    <source>
        <dbReference type="SAM" id="MobiDB-lite"/>
    </source>
</evidence>
<proteinExistence type="predicted"/>
<evidence type="ECO:0000313" key="2">
    <source>
        <dbReference type="EMBL" id="KAK0162395.1"/>
    </source>
</evidence>
<dbReference type="SUPFAM" id="SSF53098">
    <property type="entry name" value="Ribonuclease H-like"/>
    <property type="match status" value="1"/>
</dbReference>
<sequence>MVLVCREALVKLANSNNVKLVWAPGHRGIQGNKRADRLAKREGGDAGTVPVRSNPVTNGFTNRLFEEKSHSRFSKMWLEVKEEIQLQKNITEGSRSFIKPFSETVKVHQVRGNVITNEKLSMKSLSCFCSNFCSHFHLGEITYPHNDPAKLDAAEIYTDYDDDIHKICLPRNIRNSDVAVDDNHSDNMPSCPKPAEDVNSNDKNGDFVHVQYHNKKNEYRYAGV</sequence>
<reference evidence="2" key="1">
    <citation type="journal article" date="2023" name="bioRxiv">
        <title>Scaffold-level genome assemblies of two parasitoid biocontrol wasps reveal the parthenogenesis mechanism and an associated novel virus.</title>
        <authorList>
            <person name="Inwood S."/>
            <person name="Skelly J."/>
            <person name="Guhlin J."/>
            <person name="Harrop T."/>
            <person name="Goldson S."/>
            <person name="Dearden P."/>
        </authorList>
    </citation>
    <scope>NUCLEOTIDE SEQUENCE</scope>
    <source>
        <strain evidence="2">Lincoln</strain>
        <tissue evidence="2">Whole body</tissue>
    </source>
</reference>
<dbReference type="Gene3D" id="3.30.420.10">
    <property type="entry name" value="Ribonuclease H-like superfamily/Ribonuclease H"/>
    <property type="match status" value="1"/>
</dbReference>
<dbReference type="GO" id="GO:0003676">
    <property type="term" value="F:nucleic acid binding"/>
    <property type="evidence" value="ECO:0007669"/>
    <property type="project" value="InterPro"/>
</dbReference>